<dbReference type="EMBL" id="MU006707">
    <property type="protein sequence ID" value="KAF2630323.1"/>
    <property type="molecule type" value="Genomic_DNA"/>
</dbReference>
<dbReference type="Proteomes" id="UP000799754">
    <property type="component" value="Unassembled WGS sequence"/>
</dbReference>
<gene>
    <name evidence="1" type="ORF">BU25DRAFT_484336</name>
</gene>
<evidence type="ECO:0000313" key="2">
    <source>
        <dbReference type="Proteomes" id="UP000799754"/>
    </source>
</evidence>
<keyword evidence="2" id="KW-1185">Reference proteome</keyword>
<protein>
    <submittedName>
        <fullName evidence="1">Uncharacterized protein</fullName>
    </submittedName>
</protein>
<comment type="caution">
    <text evidence="1">The sequence shown here is derived from an EMBL/GenBank/DDBJ whole genome shotgun (WGS) entry which is preliminary data.</text>
</comment>
<accession>A0ACB6SAE4</accession>
<proteinExistence type="predicted"/>
<name>A0ACB6SAE4_9PLEO</name>
<evidence type="ECO:0000313" key="1">
    <source>
        <dbReference type="EMBL" id="KAF2630323.1"/>
    </source>
</evidence>
<reference evidence="1" key="1">
    <citation type="journal article" date="2020" name="Stud. Mycol.">
        <title>101 Dothideomycetes genomes: a test case for predicting lifestyles and emergence of pathogens.</title>
        <authorList>
            <person name="Haridas S."/>
            <person name="Albert R."/>
            <person name="Binder M."/>
            <person name="Bloem J."/>
            <person name="Labutti K."/>
            <person name="Salamov A."/>
            <person name="Andreopoulos B."/>
            <person name="Baker S."/>
            <person name="Barry K."/>
            <person name="Bills G."/>
            <person name="Bluhm B."/>
            <person name="Cannon C."/>
            <person name="Castanera R."/>
            <person name="Culley D."/>
            <person name="Daum C."/>
            <person name="Ezra D."/>
            <person name="Gonzalez J."/>
            <person name="Henrissat B."/>
            <person name="Kuo A."/>
            <person name="Liang C."/>
            <person name="Lipzen A."/>
            <person name="Lutzoni F."/>
            <person name="Magnuson J."/>
            <person name="Mondo S."/>
            <person name="Nolan M."/>
            <person name="Ohm R."/>
            <person name="Pangilinan J."/>
            <person name="Park H.-J."/>
            <person name="Ramirez L."/>
            <person name="Alfaro M."/>
            <person name="Sun H."/>
            <person name="Tritt A."/>
            <person name="Yoshinaga Y."/>
            <person name="Zwiers L.-H."/>
            <person name="Turgeon B."/>
            <person name="Goodwin S."/>
            <person name="Spatafora J."/>
            <person name="Crous P."/>
            <person name="Grigoriev I."/>
        </authorList>
    </citation>
    <scope>NUCLEOTIDE SEQUENCE</scope>
    <source>
        <strain evidence="1">CBS 525.71</strain>
    </source>
</reference>
<organism evidence="1 2">
    <name type="scientific">Macroventuria anomochaeta</name>
    <dbReference type="NCBI Taxonomy" id="301207"/>
    <lineage>
        <taxon>Eukaryota</taxon>
        <taxon>Fungi</taxon>
        <taxon>Dikarya</taxon>
        <taxon>Ascomycota</taxon>
        <taxon>Pezizomycotina</taxon>
        <taxon>Dothideomycetes</taxon>
        <taxon>Pleosporomycetidae</taxon>
        <taxon>Pleosporales</taxon>
        <taxon>Pleosporineae</taxon>
        <taxon>Didymellaceae</taxon>
        <taxon>Macroventuria</taxon>
    </lineage>
</organism>
<sequence length="271" mass="29395">MSNRKKDVLLADCFIQITHSHPTPALDPSTYKLKAPLNVLIIDASRGIGASIAYAYARAGTAKLILAARASSSKELYAVVQQASCLNPSVPISYVPVNITSPSRVATCAGGDLQDSKDIFDFDVQGTYLVGHHFIPLLRKSDGTKTFIAVNSFAALITSGHIANTAYCVSKLAQARLMEYVAEYMMPCTSTYVDFGACLLTDIDLTDDAGLCGTFCVWLSREKRMWLNGRPISATWNVDDLLEKRGQVEDEDLLRIGFRVGDASAASLSQL</sequence>